<keyword evidence="1" id="KW-0812">Transmembrane</keyword>
<feature type="transmembrane region" description="Helical" evidence="1">
    <location>
        <begin position="159"/>
        <end position="180"/>
    </location>
</feature>
<keyword evidence="1" id="KW-1133">Transmembrane helix</keyword>
<geneLocation type="plasmid" evidence="2 3">
    <name>pCY186</name>
</geneLocation>
<evidence type="ECO:0000313" key="2">
    <source>
        <dbReference type="EMBL" id="ADL36550.1"/>
    </source>
</evidence>
<dbReference type="RefSeq" id="WP_013283198.1">
    <property type="nucleotide sequence ID" value="NC_014390.1"/>
</dbReference>
<evidence type="ECO:0008006" key="4">
    <source>
        <dbReference type="Google" id="ProtNLM"/>
    </source>
</evidence>
<keyword evidence="2" id="KW-0614">Plasmid</keyword>
<proteinExistence type="predicted"/>
<dbReference type="KEGG" id="bpb:bpr_IV186"/>
<accession>E0S568</accession>
<gene>
    <name evidence="2" type="ordered locus">bpr_IV186</name>
</gene>
<dbReference type="Proteomes" id="UP000001299">
    <property type="component" value="Plasmid pCY186"/>
</dbReference>
<sequence length="194" mass="21689">MNYLISALIITLIIPIWGLLIYFLNKLLYILLSKISSEKVAMTVVNYLTIPGVIHHELSHAALALLTGAIVTEFKPFWPDKTSGSLGHVNFSTRGSLFTRCLQCTFTSTAPVILGTLSSILLFAYAANNTVPFYILVPMIYLIFSIIIHASMSFADVKIMLKGIWALFIAAYIICLYFQIDFLNVIRLHLIAQL</sequence>
<dbReference type="EMBL" id="CP001813">
    <property type="protein sequence ID" value="ADL36550.1"/>
    <property type="molecule type" value="Genomic_DNA"/>
</dbReference>
<organism evidence="2 3">
    <name type="scientific">Butyrivibrio proteoclasticus (strain ATCC 51982 / DSM 14932 / B316)</name>
    <name type="common">Clostridium proteoclasticum</name>
    <dbReference type="NCBI Taxonomy" id="515622"/>
    <lineage>
        <taxon>Bacteria</taxon>
        <taxon>Bacillati</taxon>
        <taxon>Bacillota</taxon>
        <taxon>Clostridia</taxon>
        <taxon>Lachnospirales</taxon>
        <taxon>Lachnospiraceae</taxon>
        <taxon>Butyrivibrio</taxon>
    </lineage>
</organism>
<dbReference type="AlphaFoldDB" id="E0S568"/>
<evidence type="ECO:0000313" key="3">
    <source>
        <dbReference type="Proteomes" id="UP000001299"/>
    </source>
</evidence>
<evidence type="ECO:0000256" key="1">
    <source>
        <dbReference type="SAM" id="Phobius"/>
    </source>
</evidence>
<feature type="transmembrane region" description="Helical" evidence="1">
    <location>
        <begin position="133"/>
        <end position="152"/>
    </location>
</feature>
<name>E0S568_BUTPB</name>
<reference evidence="2 3" key="1">
    <citation type="journal article" date="2010" name="PLoS ONE">
        <title>The glycobiome of the rumen bacterium Butyrivibrio proteoclasticus B316(T) highlights adaptation to a polysaccharide-rich environment.</title>
        <authorList>
            <person name="Kelly W.J."/>
            <person name="Leahy S.C."/>
            <person name="Altermann E."/>
            <person name="Yeoman C.J."/>
            <person name="Dunne J.C."/>
            <person name="Kong Z."/>
            <person name="Pacheco D.M."/>
            <person name="Li D."/>
            <person name="Noel S.J."/>
            <person name="Moon C.D."/>
            <person name="Cookson A.L."/>
            <person name="Attwood G.T."/>
        </authorList>
    </citation>
    <scope>NUCLEOTIDE SEQUENCE [LARGE SCALE GENOMIC DNA]</scope>
    <source>
        <strain evidence="3">ATCC 51982 / DSM 14932 / B316</strain>
        <plasmid evidence="3">Plasmid pCY186</plasmid>
    </source>
</reference>
<keyword evidence="1" id="KW-0472">Membrane</keyword>
<dbReference type="HOGENOM" id="CLU_1330041_0_0_9"/>
<feature type="transmembrane region" description="Helical" evidence="1">
    <location>
        <begin position="6"/>
        <end position="24"/>
    </location>
</feature>
<feature type="transmembrane region" description="Helical" evidence="1">
    <location>
        <begin position="104"/>
        <end position="127"/>
    </location>
</feature>
<keyword evidence="3" id="KW-1185">Reference proteome</keyword>
<dbReference type="eggNOG" id="ENOG5031I24">
    <property type="taxonomic scope" value="Bacteria"/>
</dbReference>
<protein>
    <recommendedName>
        <fullName evidence="4">Peptidase M50B-like</fullName>
    </recommendedName>
</protein>